<dbReference type="GO" id="GO:0019464">
    <property type="term" value="P:glycine decarboxylation via glycine cleavage system"/>
    <property type="evidence" value="ECO:0007669"/>
    <property type="project" value="UniProtKB-UniRule"/>
</dbReference>
<dbReference type="OrthoDB" id="9796712at2"/>
<dbReference type="PROSITE" id="PS00189">
    <property type="entry name" value="LIPOYL"/>
    <property type="match status" value="1"/>
</dbReference>
<dbReference type="Pfam" id="PF01597">
    <property type="entry name" value="GCV_H"/>
    <property type="match status" value="1"/>
</dbReference>
<evidence type="ECO:0000313" key="7">
    <source>
        <dbReference type="Proteomes" id="UP000199300"/>
    </source>
</evidence>
<dbReference type="Proteomes" id="UP000199300">
    <property type="component" value="Unassembled WGS sequence"/>
</dbReference>
<comment type="similarity">
    <text evidence="1 3">Belongs to the GcvH family.</text>
</comment>
<dbReference type="GO" id="GO:0005960">
    <property type="term" value="C:glycine cleavage complex"/>
    <property type="evidence" value="ECO:0007669"/>
    <property type="project" value="InterPro"/>
</dbReference>
<dbReference type="GO" id="GO:0005829">
    <property type="term" value="C:cytosol"/>
    <property type="evidence" value="ECO:0007669"/>
    <property type="project" value="TreeGrafter"/>
</dbReference>
<dbReference type="STRING" id="872970.SAMN04488134_101729"/>
<proteinExistence type="inferred from homology"/>
<keyword evidence="7" id="KW-1185">Reference proteome</keyword>
<dbReference type="HAMAP" id="MF_00272">
    <property type="entry name" value="GcvH"/>
    <property type="match status" value="1"/>
</dbReference>
<sequence length="128" mass="14249">MTKTIKFTIKHEWIVPLTDNRARIGITDFAQQELGDIVYVENAEVDDKVNAGDSLGVIESVKAASDFYAPISGTIVKVNESLEDEPEKINSDPYEAGWLVEIEFTDPSELEQLLDEAAYQNLIAEGEE</sequence>
<dbReference type="SUPFAM" id="SSF51230">
    <property type="entry name" value="Single hybrid motif"/>
    <property type="match status" value="1"/>
</dbReference>
<comment type="subunit">
    <text evidence="3">The glycine cleavage system is composed of four proteins: P, T, L and H.</text>
</comment>
<dbReference type="NCBIfam" id="TIGR00527">
    <property type="entry name" value="gcvH"/>
    <property type="match status" value="1"/>
</dbReference>
<dbReference type="InterPro" id="IPR003016">
    <property type="entry name" value="2-oxoA_DH_lipoyl-BS"/>
</dbReference>
<dbReference type="NCBIfam" id="NF002270">
    <property type="entry name" value="PRK01202.1"/>
    <property type="match status" value="1"/>
</dbReference>
<reference evidence="6 7" key="1">
    <citation type="submission" date="2016-10" db="EMBL/GenBank/DDBJ databases">
        <authorList>
            <person name="de Groot N.N."/>
        </authorList>
    </citation>
    <scope>NUCLEOTIDE SEQUENCE [LARGE SCALE GENOMIC DNA]</scope>
    <source>
        <strain evidence="6 7">CGMCC 1.10434</strain>
    </source>
</reference>
<dbReference type="InterPro" id="IPR002930">
    <property type="entry name" value="GCV_H"/>
</dbReference>
<comment type="function">
    <text evidence="3">Is also involved in protein lipoylation via its role as an octanoyl/lipoyl carrier protein intermediate.</text>
</comment>
<dbReference type="InterPro" id="IPR011053">
    <property type="entry name" value="Single_hybrid_motif"/>
</dbReference>
<dbReference type="AlphaFoldDB" id="A0A1H8ITA5"/>
<evidence type="ECO:0000313" key="6">
    <source>
        <dbReference type="EMBL" id="SEN72070.1"/>
    </source>
</evidence>
<dbReference type="PANTHER" id="PTHR11715">
    <property type="entry name" value="GLYCINE CLEAVAGE SYSTEM H PROTEIN"/>
    <property type="match status" value="1"/>
</dbReference>
<feature type="modified residue" description="N6-lipoyllysine" evidence="3 4">
    <location>
        <position position="62"/>
    </location>
</feature>
<dbReference type="PROSITE" id="PS50968">
    <property type="entry name" value="BIOTINYL_LIPOYL"/>
    <property type="match status" value="1"/>
</dbReference>
<organism evidence="6 7">
    <name type="scientific">Amphibacillus marinus</name>
    <dbReference type="NCBI Taxonomy" id="872970"/>
    <lineage>
        <taxon>Bacteria</taxon>
        <taxon>Bacillati</taxon>
        <taxon>Bacillota</taxon>
        <taxon>Bacilli</taxon>
        <taxon>Bacillales</taxon>
        <taxon>Bacillaceae</taxon>
        <taxon>Amphibacillus</taxon>
    </lineage>
</organism>
<keyword evidence="2 3" id="KW-0450">Lipoyl</keyword>
<dbReference type="GO" id="GO:0009249">
    <property type="term" value="P:protein lipoylation"/>
    <property type="evidence" value="ECO:0007669"/>
    <property type="project" value="UniProtKB-UniRule"/>
</dbReference>
<dbReference type="RefSeq" id="WP_091494892.1">
    <property type="nucleotide sequence ID" value="NZ_FODJ01000001.1"/>
</dbReference>
<feature type="domain" description="Lipoyl-binding" evidence="5">
    <location>
        <begin position="21"/>
        <end position="103"/>
    </location>
</feature>
<dbReference type="InterPro" id="IPR000089">
    <property type="entry name" value="Biotin_lipoyl"/>
</dbReference>
<evidence type="ECO:0000256" key="1">
    <source>
        <dbReference type="ARBA" id="ARBA00009249"/>
    </source>
</evidence>
<dbReference type="Gene3D" id="2.40.50.100">
    <property type="match status" value="1"/>
</dbReference>
<evidence type="ECO:0000256" key="3">
    <source>
        <dbReference type="HAMAP-Rule" id="MF_00272"/>
    </source>
</evidence>
<dbReference type="CDD" id="cd06848">
    <property type="entry name" value="GCS_H"/>
    <property type="match status" value="1"/>
</dbReference>
<evidence type="ECO:0000256" key="4">
    <source>
        <dbReference type="PIRSR" id="PIRSR617453-50"/>
    </source>
</evidence>
<protein>
    <recommendedName>
        <fullName evidence="3">Glycine cleavage system H protein</fullName>
    </recommendedName>
    <alternativeName>
        <fullName evidence="3">Octanoyl/lipoyl carrier protein</fullName>
    </alternativeName>
</protein>
<comment type="cofactor">
    <cofactor evidence="3">
        <name>(R)-lipoate</name>
        <dbReference type="ChEBI" id="CHEBI:83088"/>
    </cofactor>
    <text evidence="3">Binds 1 lipoyl cofactor covalently.</text>
</comment>
<comment type="function">
    <text evidence="3">The glycine cleavage system catalyzes the degradation of glycine. The H protein shuttles the methylamine group of glycine from the P protein to the T protein.</text>
</comment>
<evidence type="ECO:0000259" key="5">
    <source>
        <dbReference type="PROSITE" id="PS50968"/>
    </source>
</evidence>
<gene>
    <name evidence="3" type="primary">gcvH</name>
    <name evidence="6" type="ORF">SAMN04488134_101729</name>
</gene>
<dbReference type="InterPro" id="IPR017453">
    <property type="entry name" value="GCV_H_sub"/>
</dbReference>
<dbReference type="EMBL" id="FODJ01000001">
    <property type="protein sequence ID" value="SEN72070.1"/>
    <property type="molecule type" value="Genomic_DNA"/>
</dbReference>
<dbReference type="InterPro" id="IPR033753">
    <property type="entry name" value="GCV_H/Fam206"/>
</dbReference>
<accession>A0A1H8ITA5</accession>
<name>A0A1H8ITA5_9BACI</name>
<dbReference type="PANTHER" id="PTHR11715:SF3">
    <property type="entry name" value="GLYCINE CLEAVAGE SYSTEM H PROTEIN-RELATED"/>
    <property type="match status" value="1"/>
</dbReference>
<evidence type="ECO:0000256" key="2">
    <source>
        <dbReference type="ARBA" id="ARBA00022823"/>
    </source>
</evidence>